<comment type="function">
    <text evidence="4">Catalyzes the NADPH-dependent reduction of ketopantoate into pantoic acid.</text>
</comment>
<dbReference type="InterPro" id="IPR051402">
    <property type="entry name" value="KPR-Related"/>
</dbReference>
<dbReference type="PANTHER" id="PTHR21708:SF26">
    <property type="entry name" value="2-DEHYDROPANTOATE 2-REDUCTASE"/>
    <property type="match status" value="1"/>
</dbReference>
<feature type="domain" description="Ketopantoate reductase C-terminal" evidence="6">
    <location>
        <begin position="181"/>
        <end position="300"/>
    </location>
</feature>
<dbReference type="Gene3D" id="3.40.50.720">
    <property type="entry name" value="NAD(P)-binding Rossmann-like Domain"/>
    <property type="match status" value="1"/>
</dbReference>
<dbReference type="NCBIfam" id="TIGR00745">
    <property type="entry name" value="apbA_panE"/>
    <property type="match status" value="1"/>
</dbReference>
<evidence type="ECO:0000256" key="3">
    <source>
        <dbReference type="ARBA" id="ARBA00023002"/>
    </source>
</evidence>
<dbReference type="RefSeq" id="WP_378264066.1">
    <property type="nucleotide sequence ID" value="NZ_JBHUKR010000006.1"/>
</dbReference>
<dbReference type="EMBL" id="JBHUKR010000006">
    <property type="protein sequence ID" value="MFD2416876.1"/>
    <property type="molecule type" value="Genomic_DNA"/>
</dbReference>
<dbReference type="InterPro" id="IPR013752">
    <property type="entry name" value="KPA_reductase"/>
</dbReference>
<comment type="caution">
    <text evidence="7">The sequence shown here is derived from an EMBL/GenBank/DDBJ whole genome shotgun (WGS) entry which is preliminary data.</text>
</comment>
<dbReference type="Gene3D" id="1.10.1040.10">
    <property type="entry name" value="N-(1-d-carboxylethyl)-l-norvaline Dehydrogenase, domain 2"/>
    <property type="match status" value="1"/>
</dbReference>
<dbReference type="InterPro" id="IPR008927">
    <property type="entry name" value="6-PGluconate_DH-like_C_sf"/>
</dbReference>
<dbReference type="Pfam" id="PF02558">
    <property type="entry name" value="ApbA"/>
    <property type="match status" value="1"/>
</dbReference>
<dbReference type="InterPro" id="IPR036291">
    <property type="entry name" value="NAD(P)-bd_dom_sf"/>
</dbReference>
<comment type="similarity">
    <text evidence="1 4">Belongs to the ketopantoate reductase family.</text>
</comment>
<dbReference type="InterPro" id="IPR003710">
    <property type="entry name" value="ApbA"/>
</dbReference>
<accession>A0ABW5FS74</accession>
<comment type="catalytic activity">
    <reaction evidence="4">
        <text>(R)-pantoate + NADP(+) = 2-dehydropantoate + NADPH + H(+)</text>
        <dbReference type="Rhea" id="RHEA:16233"/>
        <dbReference type="ChEBI" id="CHEBI:11561"/>
        <dbReference type="ChEBI" id="CHEBI:15378"/>
        <dbReference type="ChEBI" id="CHEBI:15980"/>
        <dbReference type="ChEBI" id="CHEBI:57783"/>
        <dbReference type="ChEBI" id="CHEBI:58349"/>
        <dbReference type="EC" id="1.1.1.169"/>
    </reaction>
</comment>
<evidence type="ECO:0000259" key="5">
    <source>
        <dbReference type="Pfam" id="PF02558"/>
    </source>
</evidence>
<dbReference type="Proteomes" id="UP001597417">
    <property type="component" value="Unassembled WGS sequence"/>
</dbReference>
<organism evidence="7 8">
    <name type="scientific">Amycolatopsis pigmentata</name>
    <dbReference type="NCBI Taxonomy" id="450801"/>
    <lineage>
        <taxon>Bacteria</taxon>
        <taxon>Bacillati</taxon>
        <taxon>Actinomycetota</taxon>
        <taxon>Actinomycetes</taxon>
        <taxon>Pseudonocardiales</taxon>
        <taxon>Pseudonocardiaceae</taxon>
        <taxon>Amycolatopsis</taxon>
    </lineage>
</organism>
<dbReference type="InterPro" id="IPR013332">
    <property type="entry name" value="KPR_N"/>
</dbReference>
<dbReference type="PRINTS" id="PR00411">
    <property type="entry name" value="PNDRDTASEI"/>
</dbReference>
<keyword evidence="8" id="KW-1185">Reference proteome</keyword>
<dbReference type="InterPro" id="IPR013328">
    <property type="entry name" value="6PGD_dom2"/>
</dbReference>
<proteinExistence type="inferred from homology"/>
<dbReference type="SUPFAM" id="SSF48179">
    <property type="entry name" value="6-phosphogluconate dehydrogenase C-terminal domain-like"/>
    <property type="match status" value="1"/>
</dbReference>
<feature type="domain" description="Ketopantoate reductase N-terminal" evidence="5">
    <location>
        <begin position="3"/>
        <end position="152"/>
    </location>
</feature>
<dbReference type="SUPFAM" id="SSF51735">
    <property type="entry name" value="NAD(P)-binding Rossmann-fold domains"/>
    <property type="match status" value="1"/>
</dbReference>
<dbReference type="EC" id="1.1.1.169" evidence="4"/>
<evidence type="ECO:0000313" key="7">
    <source>
        <dbReference type="EMBL" id="MFD2416876.1"/>
    </source>
</evidence>
<reference evidence="8" key="1">
    <citation type="journal article" date="2019" name="Int. J. Syst. Evol. Microbiol.">
        <title>The Global Catalogue of Microorganisms (GCM) 10K type strain sequencing project: providing services to taxonomists for standard genome sequencing and annotation.</title>
        <authorList>
            <consortium name="The Broad Institute Genomics Platform"/>
            <consortium name="The Broad Institute Genome Sequencing Center for Infectious Disease"/>
            <person name="Wu L."/>
            <person name="Ma J."/>
        </authorList>
    </citation>
    <scope>NUCLEOTIDE SEQUENCE [LARGE SCALE GENOMIC DNA]</scope>
    <source>
        <strain evidence="8">CGMCC 4.7645</strain>
    </source>
</reference>
<dbReference type="Pfam" id="PF08546">
    <property type="entry name" value="ApbA_C"/>
    <property type="match status" value="1"/>
</dbReference>
<gene>
    <name evidence="7" type="ORF">ACFSXZ_11140</name>
</gene>
<keyword evidence="3 4" id="KW-0560">Oxidoreductase</keyword>
<protein>
    <recommendedName>
        <fullName evidence="4">2-dehydropantoate 2-reductase</fullName>
        <ecNumber evidence="4">1.1.1.169</ecNumber>
    </recommendedName>
    <alternativeName>
        <fullName evidence="4">Ketopantoate reductase</fullName>
    </alternativeName>
</protein>
<evidence type="ECO:0000256" key="2">
    <source>
        <dbReference type="ARBA" id="ARBA00022857"/>
    </source>
</evidence>
<dbReference type="PANTHER" id="PTHR21708">
    <property type="entry name" value="PROBABLE 2-DEHYDROPANTOATE 2-REDUCTASE"/>
    <property type="match status" value="1"/>
</dbReference>
<evidence type="ECO:0000256" key="4">
    <source>
        <dbReference type="RuleBase" id="RU362068"/>
    </source>
</evidence>
<name>A0ABW5FS74_9PSEU</name>
<evidence type="ECO:0000313" key="8">
    <source>
        <dbReference type="Proteomes" id="UP001597417"/>
    </source>
</evidence>
<comment type="pathway">
    <text evidence="4">Cofactor biosynthesis; (R)-pantothenate biosynthesis; (R)-pantoate from 3-methyl-2-oxobutanoate: step 2/2.</text>
</comment>
<evidence type="ECO:0000259" key="6">
    <source>
        <dbReference type="Pfam" id="PF08546"/>
    </source>
</evidence>
<keyword evidence="2 4" id="KW-0521">NADP</keyword>
<evidence type="ECO:0000256" key="1">
    <source>
        <dbReference type="ARBA" id="ARBA00007870"/>
    </source>
</evidence>
<keyword evidence="4" id="KW-0566">Pantothenate biosynthesis</keyword>
<sequence>MKVLVYGAGGIGLYFSAVLAAAGADVTLIGRSGTVSAARTSPLVLTRHGRSERVDGVTVVDAPDGLSAPDLVIVAVKSWQVRTAAEELVKVVGPETVVLPMQNGVDAPGILAARLGLQPVLGCACVVISKRTGPLDVTCVGADAALEIGALDPDTRPGSPRVTAVRELLESAGVRVTWSDNIQVTLWKKLMLIASYGGIGALSRSPVGVTSGTPELAELVERAMLEVAAVARARGVPVEEHHIDGAMRTFRSFAPDTTASMQRDLAEGRPSELADQSGAVVRYGRESGVDTPVHACVYAACLPAERSAREKEG</sequence>